<dbReference type="Gene3D" id="1.25.40.10">
    <property type="entry name" value="Tetratricopeptide repeat domain"/>
    <property type="match status" value="2"/>
</dbReference>
<feature type="domain" description="Protein kinase" evidence="1">
    <location>
        <begin position="354"/>
        <end position="628"/>
    </location>
</feature>
<organism evidence="2 3">
    <name type="scientific">Gigaspora rosea</name>
    <dbReference type="NCBI Taxonomy" id="44941"/>
    <lineage>
        <taxon>Eukaryota</taxon>
        <taxon>Fungi</taxon>
        <taxon>Fungi incertae sedis</taxon>
        <taxon>Mucoromycota</taxon>
        <taxon>Glomeromycotina</taxon>
        <taxon>Glomeromycetes</taxon>
        <taxon>Diversisporales</taxon>
        <taxon>Gigasporaceae</taxon>
        <taxon>Gigaspora</taxon>
    </lineage>
</organism>
<dbReference type="OrthoDB" id="272077at2759"/>
<dbReference type="GO" id="GO:0004674">
    <property type="term" value="F:protein serine/threonine kinase activity"/>
    <property type="evidence" value="ECO:0007669"/>
    <property type="project" value="TreeGrafter"/>
</dbReference>
<dbReference type="PRINTS" id="PR00109">
    <property type="entry name" value="TYRKINASE"/>
</dbReference>
<protein>
    <submittedName>
        <fullName evidence="2">Kinase-like domain-containing protein</fullName>
    </submittedName>
</protein>
<dbReference type="SUPFAM" id="SSF56112">
    <property type="entry name" value="Protein kinase-like (PK-like)"/>
    <property type="match status" value="2"/>
</dbReference>
<name>A0A397WCB7_9GLOM</name>
<dbReference type="InterPro" id="IPR006597">
    <property type="entry name" value="Sel1-like"/>
</dbReference>
<gene>
    <name evidence="2" type="ORF">C2G38_996449</name>
</gene>
<comment type="caution">
    <text evidence="2">The sequence shown here is derived from an EMBL/GenBank/DDBJ whole genome shotgun (WGS) entry which is preliminary data.</text>
</comment>
<dbReference type="Gene3D" id="1.10.510.10">
    <property type="entry name" value="Transferase(Phosphotransferase) domain 1"/>
    <property type="match status" value="2"/>
</dbReference>
<dbReference type="AlphaFoldDB" id="A0A397WCB7"/>
<keyword evidence="2" id="KW-0808">Transferase</keyword>
<evidence type="ECO:0000313" key="2">
    <source>
        <dbReference type="EMBL" id="RIB29706.1"/>
    </source>
</evidence>
<dbReference type="InterPro" id="IPR011009">
    <property type="entry name" value="Kinase-like_dom_sf"/>
</dbReference>
<dbReference type="EMBL" id="QKWP01000031">
    <property type="protein sequence ID" value="RIB29706.1"/>
    <property type="molecule type" value="Genomic_DNA"/>
</dbReference>
<dbReference type="Proteomes" id="UP000266673">
    <property type="component" value="Unassembled WGS sequence"/>
</dbReference>
<reference evidence="2 3" key="1">
    <citation type="submission" date="2018-06" db="EMBL/GenBank/DDBJ databases">
        <title>Comparative genomics reveals the genomic features of Rhizophagus irregularis, R. cerebriforme, R. diaphanum and Gigaspora rosea, and their symbiotic lifestyle signature.</title>
        <authorList>
            <person name="Morin E."/>
            <person name="San Clemente H."/>
            <person name="Chen E.C.H."/>
            <person name="De La Providencia I."/>
            <person name="Hainaut M."/>
            <person name="Kuo A."/>
            <person name="Kohler A."/>
            <person name="Murat C."/>
            <person name="Tang N."/>
            <person name="Roy S."/>
            <person name="Loubradou J."/>
            <person name="Henrissat B."/>
            <person name="Grigoriev I.V."/>
            <person name="Corradi N."/>
            <person name="Roux C."/>
            <person name="Martin F.M."/>
        </authorList>
    </citation>
    <scope>NUCLEOTIDE SEQUENCE [LARGE SCALE GENOMIC DNA]</scope>
    <source>
        <strain evidence="2 3">DAOM 194757</strain>
    </source>
</reference>
<dbReference type="InterPro" id="IPR011990">
    <property type="entry name" value="TPR-like_helical_dom_sf"/>
</dbReference>
<feature type="domain" description="Protein kinase" evidence="1">
    <location>
        <begin position="36"/>
        <end position="323"/>
    </location>
</feature>
<proteinExistence type="predicted"/>
<dbReference type="InterPro" id="IPR051681">
    <property type="entry name" value="Ser/Thr_Kinases-Pseudokinases"/>
</dbReference>
<dbReference type="PROSITE" id="PS50011">
    <property type="entry name" value="PROTEIN_KINASE_DOM"/>
    <property type="match status" value="2"/>
</dbReference>
<evidence type="ECO:0000259" key="1">
    <source>
        <dbReference type="PROSITE" id="PS50011"/>
    </source>
</evidence>
<evidence type="ECO:0000313" key="3">
    <source>
        <dbReference type="Proteomes" id="UP000266673"/>
    </source>
</evidence>
<keyword evidence="2" id="KW-0418">Kinase</keyword>
<dbReference type="Pfam" id="PF08238">
    <property type="entry name" value="Sel1"/>
    <property type="match status" value="4"/>
</dbReference>
<dbReference type="STRING" id="44941.A0A397WCB7"/>
<dbReference type="GO" id="GO:0005524">
    <property type="term" value="F:ATP binding"/>
    <property type="evidence" value="ECO:0007669"/>
    <property type="project" value="InterPro"/>
</dbReference>
<sequence>MANELKELINNIIEKEINNINNKGNEIIQKYEYGSFSNFSLINTSPFGNVYKTTWENSTVVLKSMTIDTSIIDSEIICEIKNNIKSTEIIPIETTINNKPFITNAIKLFVNELRSLVAVDKHKHPNIIQFYGVTSDPSNNQYNLILQYAADGNLRDYLRMKLEWTDKLRCAHDIAKGLSFLHDNKIFHRDLHSKNILVHNQRMLIADFGLSKHMNEVTMFKASGMLEYLEPQCFVDPKYKCDKRSDIYSLGVIFWEISSGRKPYYSFENRYAIIFHVGKGDRETPVENTPKKFCNLYQRCWDQEPEKRPEIKIVLEELKNMRLSLIDDQKADHEKWIESKVIEGKINEYNMDEFEDFKLISDRTSRTVVYKARYKSTKNICALKYVGKNNQTNKELVNELDHMLSIKSHENIIKFYGITYVIDRWDPNIVEYVLILEYAENGTLRDYLQPKEPKPTKIEWELKVQFAIQLVEAIKWLHAHNIVHGDLHPNNILIHQDILKLADFGLSRRVTESSRSQTTSEVFGVIPYIDPQCFKKEQNGNFRRYKKNKKSDIYSIGVILWEISSEKQPFKNQDPASLPGRIRDEGLREKPIADTPHEYVTIYKKCWESLQDNRPSIEEVATMFEDLIVEDITEDANFDIFDSSRLKEFISNALENINFNIKLDATAFGQDEMTRFVYDLYSTFSKLFNEGKSVRDIIINYISQNNKSNEEVFQWLLENNTHPRNICLLGLFYRWNIGTDESSIDILNLFVDAANKGNEIAQYFAGRCYAEGLGTDKNKNKAIEWYTIAAKNKCAAAEHMLGEYFYKLRRYNKAFENLERATENGNYKALNTLGLCYQRGQGTNTNATKGFRLFKKAALWGLPTSQYELGNCYEYGIGTEINLDNAIEWYRKASDANSNYRVHQKRAEIKRSSNNY</sequence>
<dbReference type="Pfam" id="PF07714">
    <property type="entry name" value="PK_Tyr_Ser-Thr"/>
    <property type="match status" value="2"/>
</dbReference>
<accession>A0A397WCB7</accession>
<dbReference type="PANTHER" id="PTHR44329">
    <property type="entry name" value="SERINE/THREONINE-PROTEIN KINASE TNNI3K-RELATED"/>
    <property type="match status" value="1"/>
</dbReference>
<dbReference type="SUPFAM" id="SSF81901">
    <property type="entry name" value="HCP-like"/>
    <property type="match status" value="1"/>
</dbReference>
<dbReference type="InterPro" id="IPR000719">
    <property type="entry name" value="Prot_kinase_dom"/>
</dbReference>
<keyword evidence="3" id="KW-1185">Reference proteome</keyword>
<dbReference type="SMART" id="SM00671">
    <property type="entry name" value="SEL1"/>
    <property type="match status" value="4"/>
</dbReference>
<dbReference type="InterPro" id="IPR001245">
    <property type="entry name" value="Ser-Thr/Tyr_kinase_cat_dom"/>
</dbReference>